<evidence type="ECO:0000256" key="5">
    <source>
        <dbReference type="ARBA" id="ARBA00069710"/>
    </source>
</evidence>
<protein>
    <recommendedName>
        <fullName evidence="5">Long-chain-fatty-acid--CoA ligase FadD13</fullName>
        <ecNumber evidence="3">6.2.1.3</ecNumber>
    </recommendedName>
    <alternativeName>
        <fullName evidence="6">Fatty acyl-CoA ligase</fullName>
    </alternativeName>
    <alternativeName>
        <fullName evidence="8">Fatty acyl-CoA synthetase</fullName>
    </alternativeName>
    <alternativeName>
        <fullName evidence="7">Very-long-chain fatty-acyl-CoA synthetase</fullName>
    </alternativeName>
</protein>
<reference evidence="12 14" key="2">
    <citation type="submission" date="2017-10" db="EMBL/GenBank/DDBJ databases">
        <title>The new phylogeny of genus Mycobacterium.</title>
        <authorList>
            <person name="Tortoli E."/>
            <person name="Trovato A."/>
            <person name="Cirillo D.M."/>
        </authorList>
    </citation>
    <scope>NUCLEOTIDE SEQUENCE [LARGE SCALE GENOMIC DNA]</scope>
    <source>
        <strain evidence="12 14">IP141170001</strain>
    </source>
</reference>
<dbReference type="InterPro" id="IPR025110">
    <property type="entry name" value="AMP-bd_C"/>
</dbReference>
<dbReference type="Pfam" id="PF13193">
    <property type="entry name" value="AMP-binding_C"/>
    <property type="match status" value="1"/>
</dbReference>
<dbReference type="EMBL" id="PDCR01000021">
    <property type="protein sequence ID" value="PEG53256.1"/>
    <property type="molecule type" value="Genomic_DNA"/>
</dbReference>
<dbReference type="GO" id="GO:0004467">
    <property type="term" value="F:long-chain fatty acid-CoA ligase activity"/>
    <property type="evidence" value="ECO:0007669"/>
    <property type="project" value="UniProtKB-EC"/>
</dbReference>
<evidence type="ECO:0000256" key="6">
    <source>
        <dbReference type="ARBA" id="ARBA00076959"/>
    </source>
</evidence>
<dbReference type="STRING" id="1801.BRW64_10720"/>
<evidence type="ECO:0000256" key="2">
    <source>
        <dbReference type="ARBA" id="ARBA00022598"/>
    </source>
</evidence>
<dbReference type="InterPro" id="IPR045851">
    <property type="entry name" value="AMP-bd_C_sf"/>
</dbReference>
<dbReference type="OrthoDB" id="4363623at2"/>
<sequence>MRRCQTSPQLRRAALEARFPEWAPRPMHRWLDHIADEFPGRDFIVTDARDYSYREMQRWSCDLARGLAARGLGKGDHVAVLMANHPEYVALKFAISRLGAVIIPININYQRDELRFILTDSEAKALVVMTGFGARDYLGLLDDTIPGWNGACRPADLSNLGFIAQFETTVPARDGVPTLSELACGGGEDPDVPVGGDDPSVIFYTSGTTGSPKGVIWSHDAEARIAYGAALTRAFGDGWRVQAALPLFHVMANNEALHAAMFVGGAYIPRLRFDVADFVTAIQRHRPTEIVTVPTMTVALCESDEAAAADTSSLVALMCAGANAPAWLWERAAEALGVQEMTTAYGMTETGGAPAAARPELGVEHVSTTVGQVRMGGVAAAPDMNGLLAEVATVDPDTGERLPEGAEGELISRGPTNAIGYWKRPEATAETFRDGWVFTGDLARILADGSIVLTGRKKEMIRSGGENFAPKEVEDLLTRHPAVSQAYVVGVPDVKWGESCCAWIVREPHTEVSAEELIEFCRDKLAAFKRPRQVLFLAAEDLPKTPTGKVQKFVLVEMAVQAIAGAG</sequence>
<dbReference type="GO" id="GO:0031956">
    <property type="term" value="F:medium-chain fatty acid-CoA ligase activity"/>
    <property type="evidence" value="ECO:0007669"/>
    <property type="project" value="TreeGrafter"/>
</dbReference>
<evidence type="ECO:0000256" key="4">
    <source>
        <dbReference type="ARBA" id="ARBA00036813"/>
    </source>
</evidence>
<evidence type="ECO:0000256" key="8">
    <source>
        <dbReference type="ARBA" id="ARBA00083882"/>
    </source>
</evidence>
<organism evidence="12 14">
    <name type="scientific">Mycolicibacterium diernhoferi</name>
    <dbReference type="NCBI Taxonomy" id="1801"/>
    <lineage>
        <taxon>Bacteria</taxon>
        <taxon>Bacillati</taxon>
        <taxon>Actinomycetota</taxon>
        <taxon>Actinomycetes</taxon>
        <taxon>Mycobacteriales</taxon>
        <taxon>Mycobacteriaceae</taxon>
        <taxon>Mycolicibacterium</taxon>
    </lineage>
</organism>
<dbReference type="InterPro" id="IPR000873">
    <property type="entry name" value="AMP-dep_synth/lig_dom"/>
</dbReference>
<evidence type="ECO:0000259" key="10">
    <source>
        <dbReference type="Pfam" id="PF13193"/>
    </source>
</evidence>
<comment type="similarity">
    <text evidence="1">Belongs to the ATP-dependent AMP-binding enzyme family.</text>
</comment>
<evidence type="ECO:0000259" key="9">
    <source>
        <dbReference type="Pfam" id="PF00501"/>
    </source>
</evidence>
<dbReference type="PANTHER" id="PTHR43201">
    <property type="entry name" value="ACYL-COA SYNTHETASE"/>
    <property type="match status" value="1"/>
</dbReference>
<comment type="catalytic activity">
    <reaction evidence="4">
        <text>a long-chain fatty acid + ATP + CoA = a long-chain fatty acyl-CoA + AMP + diphosphate</text>
        <dbReference type="Rhea" id="RHEA:15421"/>
        <dbReference type="ChEBI" id="CHEBI:30616"/>
        <dbReference type="ChEBI" id="CHEBI:33019"/>
        <dbReference type="ChEBI" id="CHEBI:57287"/>
        <dbReference type="ChEBI" id="CHEBI:57560"/>
        <dbReference type="ChEBI" id="CHEBI:83139"/>
        <dbReference type="ChEBI" id="CHEBI:456215"/>
        <dbReference type="EC" id="6.2.1.3"/>
    </reaction>
</comment>
<evidence type="ECO:0000313" key="13">
    <source>
        <dbReference type="Proteomes" id="UP000191039"/>
    </source>
</evidence>
<name>A0A1Q4HEA6_9MYCO</name>
<evidence type="ECO:0000313" key="12">
    <source>
        <dbReference type="EMBL" id="PEG53256.1"/>
    </source>
</evidence>
<evidence type="ECO:0000256" key="1">
    <source>
        <dbReference type="ARBA" id="ARBA00006432"/>
    </source>
</evidence>
<evidence type="ECO:0000256" key="3">
    <source>
        <dbReference type="ARBA" id="ARBA00026121"/>
    </source>
</evidence>
<dbReference type="Pfam" id="PF00501">
    <property type="entry name" value="AMP-binding"/>
    <property type="match status" value="1"/>
</dbReference>
<feature type="domain" description="AMP-binding enzyme C-terminal" evidence="10">
    <location>
        <begin position="472"/>
        <end position="549"/>
    </location>
</feature>
<dbReference type="EMBL" id="MIJD01000127">
    <property type="protein sequence ID" value="OPE53827.1"/>
    <property type="molecule type" value="Genomic_DNA"/>
</dbReference>
<dbReference type="PROSITE" id="PS00455">
    <property type="entry name" value="AMP_BINDING"/>
    <property type="match status" value="1"/>
</dbReference>
<evidence type="ECO:0000256" key="7">
    <source>
        <dbReference type="ARBA" id="ARBA00080667"/>
    </source>
</evidence>
<dbReference type="SUPFAM" id="SSF56801">
    <property type="entry name" value="Acetyl-CoA synthetase-like"/>
    <property type="match status" value="1"/>
</dbReference>
<dbReference type="InterPro" id="IPR042099">
    <property type="entry name" value="ANL_N_sf"/>
</dbReference>
<evidence type="ECO:0000313" key="14">
    <source>
        <dbReference type="Proteomes" id="UP000220340"/>
    </source>
</evidence>
<dbReference type="PANTHER" id="PTHR43201:SF5">
    <property type="entry name" value="MEDIUM-CHAIN ACYL-COA LIGASE ACSF2, MITOCHONDRIAL"/>
    <property type="match status" value="1"/>
</dbReference>
<dbReference type="Proteomes" id="UP000191039">
    <property type="component" value="Unassembled WGS sequence"/>
</dbReference>
<dbReference type="Gene3D" id="3.30.300.30">
    <property type="match status" value="1"/>
</dbReference>
<keyword evidence="14" id="KW-1185">Reference proteome</keyword>
<comment type="caution">
    <text evidence="12">The sequence shown here is derived from an EMBL/GenBank/DDBJ whole genome shotgun (WGS) entry which is preliminary data.</text>
</comment>
<evidence type="ECO:0000313" key="11">
    <source>
        <dbReference type="EMBL" id="OPE53827.1"/>
    </source>
</evidence>
<dbReference type="Gene3D" id="3.40.50.12780">
    <property type="entry name" value="N-terminal domain of ligase-like"/>
    <property type="match status" value="1"/>
</dbReference>
<accession>A0A1Q4HEA6</accession>
<feature type="domain" description="AMP-dependent synthetase/ligase" evidence="9">
    <location>
        <begin position="32"/>
        <end position="422"/>
    </location>
</feature>
<dbReference type="InterPro" id="IPR020845">
    <property type="entry name" value="AMP-binding_CS"/>
</dbReference>
<dbReference type="FunFam" id="3.30.300.30:FF:000008">
    <property type="entry name" value="2,3-dihydroxybenzoate-AMP ligase"/>
    <property type="match status" value="1"/>
</dbReference>
<reference evidence="11 13" key="1">
    <citation type="submission" date="2016-09" db="EMBL/GenBank/DDBJ databases">
        <title>genome sequences of unsequenced Mycobacteria.</title>
        <authorList>
            <person name="Greninger A.L."/>
            <person name="Jerome K.R."/>
            <person name="Mcnair B."/>
            <person name="Wallis C."/>
            <person name="Fang F."/>
        </authorList>
    </citation>
    <scope>NUCLEOTIDE SEQUENCE [LARGE SCALE GENOMIC DNA]</scope>
    <source>
        <strain evidence="11 13">BM1</strain>
    </source>
</reference>
<gene>
    <name evidence="11" type="ORF">BV510_13555</name>
    <name evidence="12" type="ORF">CRI78_16690</name>
</gene>
<proteinExistence type="inferred from homology"/>
<dbReference type="Proteomes" id="UP000220340">
    <property type="component" value="Unassembled WGS sequence"/>
</dbReference>
<keyword evidence="2 12" id="KW-0436">Ligase</keyword>
<dbReference type="AlphaFoldDB" id="A0A1Q4HEA6"/>
<dbReference type="EC" id="6.2.1.3" evidence="3"/>